<dbReference type="PANTHER" id="PTHR46796:SF15">
    <property type="entry name" value="BLL1074 PROTEIN"/>
    <property type="match status" value="1"/>
</dbReference>
<dbReference type="PROSITE" id="PS01124">
    <property type="entry name" value="HTH_ARAC_FAMILY_2"/>
    <property type="match status" value="1"/>
</dbReference>
<dbReference type="InterPro" id="IPR009057">
    <property type="entry name" value="Homeodomain-like_sf"/>
</dbReference>
<dbReference type="STRING" id="115433.SAMN05421835_12536"/>
<name>A0A1I4AV49_9PSEU</name>
<dbReference type="SUPFAM" id="SSF46689">
    <property type="entry name" value="Homeodomain-like"/>
    <property type="match status" value="1"/>
</dbReference>
<dbReference type="EMBL" id="FORP01000025">
    <property type="protein sequence ID" value="SFK59569.1"/>
    <property type="molecule type" value="Genomic_DNA"/>
</dbReference>
<accession>A0A1I4AV49</accession>
<proteinExistence type="predicted"/>
<dbReference type="InterPro" id="IPR050204">
    <property type="entry name" value="AraC_XylS_family_regulators"/>
</dbReference>
<dbReference type="GO" id="GO:0003700">
    <property type="term" value="F:DNA-binding transcription factor activity"/>
    <property type="evidence" value="ECO:0007669"/>
    <property type="project" value="InterPro"/>
</dbReference>
<organism evidence="6 7">
    <name type="scientific">Amycolatopsis sacchari</name>
    <dbReference type="NCBI Taxonomy" id="115433"/>
    <lineage>
        <taxon>Bacteria</taxon>
        <taxon>Bacillati</taxon>
        <taxon>Actinomycetota</taxon>
        <taxon>Actinomycetes</taxon>
        <taxon>Pseudonocardiales</taxon>
        <taxon>Pseudonocardiaceae</taxon>
        <taxon>Amycolatopsis</taxon>
    </lineage>
</organism>
<dbReference type="GO" id="GO:0043565">
    <property type="term" value="F:sequence-specific DNA binding"/>
    <property type="evidence" value="ECO:0007669"/>
    <property type="project" value="InterPro"/>
</dbReference>
<keyword evidence="3" id="KW-0804">Transcription</keyword>
<sequence>MGDWSLVVPHAEAVRSSGLHLAAPHPALAGEVLGYSGREQVLDAPLRWRPAVLGAVTVTLDLETPSRMLLDEEGANPHPRDPVLGLRSRPLALAEEPGLVRTLTVGLSPAAAYALLGVPLGELPPDGVALERLLGRHATLLTEQVAEAATWRRRFALVDRFLTARLPHGPRPAPEVEHAWQRLSRTGGALRIAALAEEVGWSRQHLHERFRAELGLPPKVVARMRRLHRAVGLLATRTPAAEVAHFCGYADQAHFTRDFRALTGSTPGEFVSSRPCAGPRGRPAGRSA</sequence>
<dbReference type="Proteomes" id="UP000199025">
    <property type="component" value="Unassembled WGS sequence"/>
</dbReference>
<dbReference type="AlphaFoldDB" id="A0A1I4AV49"/>
<feature type="domain" description="HTH araC/xylS-type" evidence="5">
    <location>
        <begin position="181"/>
        <end position="273"/>
    </location>
</feature>
<feature type="region of interest" description="Disordered" evidence="4">
    <location>
        <begin position="266"/>
        <end position="288"/>
    </location>
</feature>
<dbReference type="PANTHER" id="PTHR46796">
    <property type="entry name" value="HTH-TYPE TRANSCRIPTIONAL ACTIVATOR RHAS-RELATED"/>
    <property type="match status" value="1"/>
</dbReference>
<evidence type="ECO:0000313" key="6">
    <source>
        <dbReference type="EMBL" id="SFK59569.1"/>
    </source>
</evidence>
<dbReference type="Pfam" id="PF12833">
    <property type="entry name" value="HTH_18"/>
    <property type="match status" value="1"/>
</dbReference>
<dbReference type="InterPro" id="IPR018060">
    <property type="entry name" value="HTH_AraC"/>
</dbReference>
<protein>
    <submittedName>
        <fullName evidence="6">AraC-type DNA-binding protein</fullName>
    </submittedName>
</protein>
<keyword evidence="1" id="KW-0805">Transcription regulation</keyword>
<keyword evidence="2 6" id="KW-0238">DNA-binding</keyword>
<keyword evidence="7" id="KW-1185">Reference proteome</keyword>
<evidence type="ECO:0000313" key="7">
    <source>
        <dbReference type="Proteomes" id="UP000199025"/>
    </source>
</evidence>
<evidence type="ECO:0000256" key="1">
    <source>
        <dbReference type="ARBA" id="ARBA00023015"/>
    </source>
</evidence>
<reference evidence="6 7" key="1">
    <citation type="submission" date="2016-10" db="EMBL/GenBank/DDBJ databases">
        <authorList>
            <person name="de Groot N.N."/>
        </authorList>
    </citation>
    <scope>NUCLEOTIDE SEQUENCE [LARGE SCALE GENOMIC DNA]</scope>
    <source>
        <strain evidence="6 7">DSM 44468</strain>
    </source>
</reference>
<gene>
    <name evidence="6" type="ORF">SAMN05421835_12536</name>
</gene>
<evidence type="ECO:0000256" key="2">
    <source>
        <dbReference type="ARBA" id="ARBA00023125"/>
    </source>
</evidence>
<dbReference type="SMART" id="SM00342">
    <property type="entry name" value="HTH_ARAC"/>
    <property type="match status" value="1"/>
</dbReference>
<evidence type="ECO:0000256" key="3">
    <source>
        <dbReference type="ARBA" id="ARBA00023163"/>
    </source>
</evidence>
<dbReference type="OrthoDB" id="2559672at2"/>
<dbReference type="Gene3D" id="1.10.10.60">
    <property type="entry name" value="Homeodomain-like"/>
    <property type="match status" value="1"/>
</dbReference>
<dbReference type="RefSeq" id="WP_091514416.1">
    <property type="nucleotide sequence ID" value="NZ_FORP01000025.1"/>
</dbReference>
<evidence type="ECO:0000256" key="4">
    <source>
        <dbReference type="SAM" id="MobiDB-lite"/>
    </source>
</evidence>
<evidence type="ECO:0000259" key="5">
    <source>
        <dbReference type="PROSITE" id="PS01124"/>
    </source>
</evidence>